<dbReference type="EMBL" id="MU277228">
    <property type="protein sequence ID" value="KAI0059252.1"/>
    <property type="molecule type" value="Genomic_DNA"/>
</dbReference>
<organism evidence="1 2">
    <name type="scientific">Artomyces pyxidatus</name>
    <dbReference type="NCBI Taxonomy" id="48021"/>
    <lineage>
        <taxon>Eukaryota</taxon>
        <taxon>Fungi</taxon>
        <taxon>Dikarya</taxon>
        <taxon>Basidiomycota</taxon>
        <taxon>Agaricomycotina</taxon>
        <taxon>Agaricomycetes</taxon>
        <taxon>Russulales</taxon>
        <taxon>Auriscalpiaceae</taxon>
        <taxon>Artomyces</taxon>
    </lineage>
</organism>
<keyword evidence="2" id="KW-1185">Reference proteome</keyword>
<protein>
    <submittedName>
        <fullName evidence="1">Uncharacterized protein</fullName>
    </submittedName>
</protein>
<reference evidence="1" key="1">
    <citation type="submission" date="2021-03" db="EMBL/GenBank/DDBJ databases">
        <authorList>
            <consortium name="DOE Joint Genome Institute"/>
            <person name="Ahrendt S."/>
            <person name="Looney B.P."/>
            <person name="Miyauchi S."/>
            <person name="Morin E."/>
            <person name="Drula E."/>
            <person name="Courty P.E."/>
            <person name="Chicoki N."/>
            <person name="Fauchery L."/>
            <person name="Kohler A."/>
            <person name="Kuo A."/>
            <person name="Labutti K."/>
            <person name="Pangilinan J."/>
            <person name="Lipzen A."/>
            <person name="Riley R."/>
            <person name="Andreopoulos W."/>
            <person name="He G."/>
            <person name="Johnson J."/>
            <person name="Barry K.W."/>
            <person name="Grigoriev I.V."/>
            <person name="Nagy L."/>
            <person name="Hibbett D."/>
            <person name="Henrissat B."/>
            <person name="Matheny P.B."/>
            <person name="Labbe J."/>
            <person name="Martin F."/>
        </authorList>
    </citation>
    <scope>NUCLEOTIDE SEQUENCE</scope>
    <source>
        <strain evidence="1">HHB10654</strain>
    </source>
</reference>
<reference evidence="1" key="2">
    <citation type="journal article" date="2022" name="New Phytol.">
        <title>Evolutionary transition to the ectomycorrhizal habit in the genomes of a hyperdiverse lineage of mushroom-forming fungi.</title>
        <authorList>
            <person name="Looney B."/>
            <person name="Miyauchi S."/>
            <person name="Morin E."/>
            <person name="Drula E."/>
            <person name="Courty P.E."/>
            <person name="Kohler A."/>
            <person name="Kuo A."/>
            <person name="LaButti K."/>
            <person name="Pangilinan J."/>
            <person name="Lipzen A."/>
            <person name="Riley R."/>
            <person name="Andreopoulos W."/>
            <person name="He G."/>
            <person name="Johnson J."/>
            <person name="Nolan M."/>
            <person name="Tritt A."/>
            <person name="Barry K.W."/>
            <person name="Grigoriev I.V."/>
            <person name="Nagy L.G."/>
            <person name="Hibbett D."/>
            <person name="Henrissat B."/>
            <person name="Matheny P.B."/>
            <person name="Labbe J."/>
            <person name="Martin F.M."/>
        </authorList>
    </citation>
    <scope>NUCLEOTIDE SEQUENCE</scope>
    <source>
        <strain evidence="1">HHB10654</strain>
    </source>
</reference>
<proteinExistence type="predicted"/>
<comment type="caution">
    <text evidence="1">The sequence shown here is derived from an EMBL/GenBank/DDBJ whole genome shotgun (WGS) entry which is preliminary data.</text>
</comment>
<gene>
    <name evidence="1" type="ORF">BV25DRAFT_1860876</name>
</gene>
<evidence type="ECO:0000313" key="1">
    <source>
        <dbReference type="EMBL" id="KAI0059252.1"/>
    </source>
</evidence>
<name>A0ACB8SSQ7_9AGAM</name>
<dbReference type="Proteomes" id="UP000814140">
    <property type="component" value="Unassembled WGS sequence"/>
</dbReference>
<sequence length="313" mass="35135">MVNITVSSSSKSSLAKGLPITLSLEGKTIDSATVADVKAALAAKFPRLYVERQKITLKDSKKALSDESTLLDAGVTDGGEVSVKDLGPQVSWQTVFLVEYCGPLVIHPLIYHFSNVFYRGPVQHSQLQQYVYAMVLFHFLKRELETLFVHRFSHATMPLRNIFKNSFHYHILSGLMLAYPIYSPTYSANSPYIKGTVRENPQFLLACTAVFLFAEYSNFSAHMTLRNLRPAGTRTRAIPYGYGFSLVSCPNYFFETLAWTAVAIMSSSWAAWLFVAVSTGQMLSWALKKHKGYKKEFGTAYPKGRKAMIPFIF</sequence>
<accession>A0ACB8SSQ7</accession>
<evidence type="ECO:0000313" key="2">
    <source>
        <dbReference type="Proteomes" id="UP000814140"/>
    </source>
</evidence>